<dbReference type="RefSeq" id="XP_004511155.1">
    <property type="nucleotide sequence ID" value="XM_004511098.3"/>
</dbReference>
<dbReference type="eggNOG" id="KOG2295">
    <property type="taxonomic scope" value="Eukaryota"/>
</dbReference>
<evidence type="ECO:0000259" key="5">
    <source>
        <dbReference type="PROSITE" id="PS00028"/>
    </source>
</evidence>
<comment type="similarity">
    <text evidence="2">Belongs to the ARS2 family.</text>
</comment>
<feature type="compositionally biased region" description="Basic and acidic residues" evidence="4">
    <location>
        <begin position="577"/>
        <end position="629"/>
    </location>
</feature>
<feature type="domain" description="C2H2-type" evidence="5">
    <location>
        <begin position="517"/>
        <end position="540"/>
    </location>
</feature>
<dbReference type="GO" id="GO:0031053">
    <property type="term" value="P:primary miRNA processing"/>
    <property type="evidence" value="ECO:0007669"/>
    <property type="project" value="TreeGrafter"/>
</dbReference>
<evidence type="ECO:0000313" key="6">
    <source>
        <dbReference type="Proteomes" id="UP000087171"/>
    </source>
</evidence>
<keyword evidence="3" id="KW-0539">Nucleus</keyword>
<dbReference type="STRING" id="3827.A0A1S2YWR8"/>
<dbReference type="PANTHER" id="PTHR13165:SF0">
    <property type="entry name" value="SERRATE RNA EFFECTOR MOLECULE HOMOLOG"/>
    <property type="match status" value="1"/>
</dbReference>
<keyword evidence="6" id="KW-1185">Reference proteome</keyword>
<feature type="compositionally biased region" description="Basic residues" evidence="4">
    <location>
        <begin position="96"/>
        <end position="123"/>
    </location>
</feature>
<dbReference type="PROSITE" id="PS00028">
    <property type="entry name" value="ZINC_FINGER_C2H2_1"/>
    <property type="match status" value="1"/>
</dbReference>
<evidence type="ECO:0000256" key="3">
    <source>
        <dbReference type="ARBA" id="ARBA00023242"/>
    </source>
</evidence>
<evidence type="ECO:0000256" key="2">
    <source>
        <dbReference type="ARBA" id="ARBA00005407"/>
    </source>
</evidence>
<evidence type="ECO:0000256" key="1">
    <source>
        <dbReference type="ARBA" id="ARBA00004123"/>
    </source>
</evidence>
<dbReference type="OrthoDB" id="342064at2759"/>
<dbReference type="KEGG" id="cam:101514093"/>
<feature type="region of interest" description="Disordered" evidence="4">
    <location>
        <begin position="683"/>
        <end position="715"/>
    </location>
</feature>
<dbReference type="Pfam" id="PF12066">
    <property type="entry name" value="SERRATE_Ars2_N"/>
    <property type="match status" value="1"/>
</dbReference>
<dbReference type="Pfam" id="PF04959">
    <property type="entry name" value="ARS2"/>
    <property type="match status" value="1"/>
</dbReference>
<comment type="subcellular location">
    <subcellularLocation>
        <location evidence="1">Nucleus</location>
    </subcellularLocation>
</comment>
<dbReference type="Proteomes" id="UP000087171">
    <property type="component" value="Chromosome Ca7"/>
</dbReference>
<dbReference type="PaxDb" id="3827-XP_004511155.1"/>
<gene>
    <name evidence="7" type="primary">LOC101514093</name>
</gene>
<dbReference type="PANTHER" id="PTHR13165">
    <property type="entry name" value="ARSENITE-RESISTANCE PROTEIN 2"/>
    <property type="match status" value="1"/>
</dbReference>
<organism evidence="6 7">
    <name type="scientific">Cicer arietinum</name>
    <name type="common">Chickpea</name>
    <name type="synonym">Garbanzo</name>
    <dbReference type="NCBI Taxonomy" id="3827"/>
    <lineage>
        <taxon>Eukaryota</taxon>
        <taxon>Viridiplantae</taxon>
        <taxon>Streptophyta</taxon>
        <taxon>Embryophyta</taxon>
        <taxon>Tracheophyta</taxon>
        <taxon>Spermatophyta</taxon>
        <taxon>Magnoliopsida</taxon>
        <taxon>eudicotyledons</taxon>
        <taxon>Gunneridae</taxon>
        <taxon>Pentapetalae</taxon>
        <taxon>rosids</taxon>
        <taxon>fabids</taxon>
        <taxon>Fabales</taxon>
        <taxon>Fabaceae</taxon>
        <taxon>Papilionoideae</taxon>
        <taxon>50 kb inversion clade</taxon>
        <taxon>NPAAA clade</taxon>
        <taxon>Hologalegina</taxon>
        <taxon>IRL clade</taxon>
        <taxon>Cicereae</taxon>
        <taxon>Cicer</taxon>
    </lineage>
</organism>
<feature type="compositionally biased region" description="Pro residues" evidence="4">
    <location>
        <begin position="17"/>
        <end position="27"/>
    </location>
</feature>
<feature type="region of interest" description="Disordered" evidence="4">
    <location>
        <begin position="1"/>
        <end position="164"/>
    </location>
</feature>
<reference evidence="6" key="1">
    <citation type="journal article" date="2013" name="Nat. Biotechnol.">
        <title>Draft genome sequence of chickpea (Cicer arietinum) provides a resource for trait improvement.</title>
        <authorList>
            <person name="Varshney R.K."/>
            <person name="Song C."/>
            <person name="Saxena R.K."/>
            <person name="Azam S."/>
            <person name="Yu S."/>
            <person name="Sharpe A.G."/>
            <person name="Cannon S."/>
            <person name="Baek J."/>
            <person name="Rosen B.D."/>
            <person name="Tar'an B."/>
            <person name="Millan T."/>
            <person name="Zhang X."/>
            <person name="Ramsay L.D."/>
            <person name="Iwata A."/>
            <person name="Wang Y."/>
            <person name="Nelson W."/>
            <person name="Farmer A.D."/>
            <person name="Gaur P.M."/>
            <person name="Soderlund C."/>
            <person name="Penmetsa R.V."/>
            <person name="Xu C."/>
            <person name="Bharti A.K."/>
            <person name="He W."/>
            <person name="Winter P."/>
            <person name="Zhao S."/>
            <person name="Hane J.K."/>
            <person name="Carrasquilla-Garcia N."/>
            <person name="Condie J.A."/>
            <person name="Upadhyaya H.D."/>
            <person name="Luo M.C."/>
            <person name="Thudi M."/>
            <person name="Gowda C.L."/>
            <person name="Singh N.P."/>
            <person name="Lichtenzveig J."/>
            <person name="Gali K.K."/>
            <person name="Rubio J."/>
            <person name="Nadarajan N."/>
            <person name="Dolezel J."/>
            <person name="Bansal K.C."/>
            <person name="Xu X."/>
            <person name="Edwards D."/>
            <person name="Zhang G."/>
            <person name="Kahl G."/>
            <person name="Gil J."/>
            <person name="Singh K.B."/>
            <person name="Datta S.K."/>
            <person name="Jackson S.A."/>
            <person name="Wang J."/>
            <person name="Cook D.R."/>
        </authorList>
    </citation>
    <scope>NUCLEOTIDE SEQUENCE [LARGE SCALE GENOMIC DNA]</scope>
    <source>
        <strain evidence="6">cv. CDC Frontier</strain>
    </source>
</reference>
<reference evidence="7" key="2">
    <citation type="submission" date="2025-08" db="UniProtKB">
        <authorList>
            <consortium name="RefSeq"/>
        </authorList>
    </citation>
    <scope>IDENTIFICATION</scope>
    <source>
        <tissue evidence="7">Etiolated seedlings</tissue>
    </source>
</reference>
<dbReference type="GeneID" id="101514093"/>
<sequence length="741" mass="83844">MAEVINNIPSDSLDKSSPPPPPPPPPSSSAADSDLPPPIHPPPNSSYRRSRDRRDDRDFDRPPNRRDYYDRNMSPPLRDRDRDIKRRRSPSPPYRDRRHSPLRRSPSRRSPPHYNYKRSRRGGSPRGGYGPDDRGYDHYDGHDRGGRGGYDRGGRGGYGRGGRGGYADDRFYGRFGHRPGAGYQNGISDMENNRGYGDMPSGGAQREGLMSYKQFIQELEDDILPAEAERRYQEYRSEYISTQKRAYFNAHKDEEWLKDKYHPTNLLTVIERRNESARQLAKDFLLDLQSGALDLNPGLSASSSSKLGQASEPNSEEEEDAGGKRRRHGKGWNKENDFLAAPKANPISSEPRRIQTDIQQAQALVRKLDREKKIEDNILCSSDHNKNDDKAHSGSVGPTVIIRGLTSVKGLEGVELLDTFITYLWRIHGVDYYGMIETNEAKGFRHVRPERTGHGETGKSGSEWEKKLDSFWQSRLNGQDPLEIMTAKDKIDAAAVEILDPYVRKIRDEKYGWKYGCGAKGCTKLFHAAEFVYKHLKLKHPELLVEQTSKLCDDLYIQNYMHDPDAPGGKPVMQQPQKDRPLKQRLGLEGRLRDDRGNRRDHERNDIINDGDRPDSPSRERPKALEMGNHDETMYDTYAGPGVPPFGSDMPPPVLMPVPGAGPLGPFVPAPPEVAMQMFREQGQPSYDPSGRKMRSGTHMGGPTPIIAVPPAFRPDPRQMRSYQDLDAPDDEVTVIDYRSL</sequence>
<proteinExistence type="inferred from homology"/>
<evidence type="ECO:0000256" key="4">
    <source>
        <dbReference type="SAM" id="MobiDB-lite"/>
    </source>
</evidence>
<dbReference type="AlphaFoldDB" id="A0A1S2YWR8"/>
<feature type="compositionally biased region" description="Basic and acidic residues" evidence="4">
    <location>
        <begin position="131"/>
        <end position="154"/>
    </location>
</feature>
<name>A0A1S2YWR8_CICAR</name>
<dbReference type="InterPro" id="IPR013087">
    <property type="entry name" value="Znf_C2H2_type"/>
</dbReference>
<feature type="region of interest" description="Disordered" evidence="4">
    <location>
        <begin position="297"/>
        <end position="352"/>
    </location>
</feature>
<dbReference type="InterPro" id="IPR021933">
    <property type="entry name" value="SERRATE/Ars2_N"/>
</dbReference>
<evidence type="ECO:0000313" key="7">
    <source>
        <dbReference type="RefSeq" id="XP_004511155.1"/>
    </source>
</evidence>
<feature type="compositionally biased region" description="Low complexity" evidence="4">
    <location>
        <begin position="298"/>
        <end position="311"/>
    </location>
</feature>
<dbReference type="InterPro" id="IPR039727">
    <property type="entry name" value="SE/Ars2"/>
</dbReference>
<accession>A0A1S2YWR8</accession>
<feature type="compositionally biased region" description="Gly residues" evidence="4">
    <location>
        <begin position="155"/>
        <end position="164"/>
    </location>
</feature>
<dbReference type="GO" id="GO:0016604">
    <property type="term" value="C:nuclear body"/>
    <property type="evidence" value="ECO:0007669"/>
    <property type="project" value="TreeGrafter"/>
</dbReference>
<dbReference type="InterPro" id="IPR007042">
    <property type="entry name" value="SERRATE/Ars2_C"/>
</dbReference>
<feature type="region of interest" description="Disordered" evidence="4">
    <location>
        <begin position="563"/>
        <end position="629"/>
    </location>
</feature>
<feature type="compositionally biased region" description="Basic and acidic residues" evidence="4">
    <location>
        <begin position="52"/>
        <end position="70"/>
    </location>
</feature>
<protein>
    <submittedName>
        <fullName evidence="7">Serrate RNA effector molecule-like</fullName>
    </submittedName>
</protein>
<feature type="compositionally biased region" description="Pro residues" evidence="4">
    <location>
        <begin position="35"/>
        <end position="44"/>
    </location>
</feature>